<dbReference type="InterPro" id="IPR036209">
    <property type="entry name" value="YwmB-like_sf"/>
</dbReference>
<keyword evidence="2" id="KW-1185">Reference proteome</keyword>
<organism evidence="1 2">
    <name type="scientific">Paenibacillus uliginis N3/975</name>
    <dbReference type="NCBI Taxonomy" id="1313296"/>
    <lineage>
        <taxon>Bacteria</taxon>
        <taxon>Bacillati</taxon>
        <taxon>Bacillota</taxon>
        <taxon>Bacilli</taxon>
        <taxon>Bacillales</taxon>
        <taxon>Paenibacillaceae</taxon>
        <taxon>Paenibacillus</taxon>
    </lineage>
</organism>
<accession>A0A1X7GL27</accession>
<dbReference type="RefSeq" id="WP_208917801.1">
    <property type="nucleotide sequence ID" value="NZ_LT840184.1"/>
</dbReference>
<dbReference type="Pfam" id="PF08680">
    <property type="entry name" value="DUF1779"/>
    <property type="match status" value="1"/>
</dbReference>
<sequence>MQRFGMKFIAGMVLLCGITGILAGFTMDSTNKRGSELLVESSGSQLELLYALGKAQIDSPLHVTVKLQGESQTLSVKKSEQAASILAEEMGISDLSVELEHGEKAYRARDVISDTDIRLDWVQAGETSYVKIQLDAQGPDGIRHLIRIQEKAQASMMKAGITPAWNASIQGSVYNGMTAGETVQRLEEELAVQLPLNAVDSYQDTTTESRSYEVPSLKTYVMGGENPIHMQIAVHEDSMKENNRITIGFPVITIEY</sequence>
<reference evidence="1 2" key="1">
    <citation type="submission" date="2017-04" db="EMBL/GenBank/DDBJ databases">
        <authorList>
            <person name="Afonso C.L."/>
            <person name="Miller P.J."/>
            <person name="Scott M.A."/>
            <person name="Spackman E."/>
            <person name="Goraichik I."/>
            <person name="Dimitrov K.M."/>
            <person name="Suarez D.L."/>
            <person name="Swayne D.E."/>
        </authorList>
    </citation>
    <scope>NUCLEOTIDE SEQUENCE [LARGE SCALE GENOMIC DNA]</scope>
    <source>
        <strain evidence="1 2">N3/975</strain>
    </source>
</reference>
<dbReference type="SUPFAM" id="SSF143842">
    <property type="entry name" value="YwmB-like"/>
    <property type="match status" value="1"/>
</dbReference>
<proteinExistence type="predicted"/>
<dbReference type="Proteomes" id="UP000192940">
    <property type="component" value="Chromosome I"/>
</dbReference>
<dbReference type="STRING" id="1313296.SAMN05661091_0738"/>
<dbReference type="AlphaFoldDB" id="A0A1X7GL27"/>
<gene>
    <name evidence="1" type="ORF">SAMN05661091_0738</name>
</gene>
<name>A0A1X7GL27_9BACL</name>
<dbReference type="Gene3D" id="3.30.360.40">
    <property type="entry name" value="YwmB-like"/>
    <property type="match status" value="1"/>
</dbReference>
<protein>
    <submittedName>
        <fullName evidence="1">TATA-box binding</fullName>
    </submittedName>
</protein>
<dbReference type="InterPro" id="IPR014794">
    <property type="entry name" value="DUF1779"/>
</dbReference>
<evidence type="ECO:0000313" key="1">
    <source>
        <dbReference type="EMBL" id="SMF71418.1"/>
    </source>
</evidence>
<evidence type="ECO:0000313" key="2">
    <source>
        <dbReference type="Proteomes" id="UP000192940"/>
    </source>
</evidence>
<dbReference type="EMBL" id="LT840184">
    <property type="protein sequence ID" value="SMF71418.1"/>
    <property type="molecule type" value="Genomic_DNA"/>
</dbReference>